<accession>A0A368JGI5</accession>
<dbReference type="InterPro" id="IPR003591">
    <property type="entry name" value="Leu-rich_rpt_typical-subtyp"/>
</dbReference>
<keyword evidence="5" id="KW-1185">Reference proteome</keyword>
<dbReference type="Proteomes" id="UP000253383">
    <property type="component" value="Unassembled WGS sequence"/>
</dbReference>
<dbReference type="InterPro" id="IPR050216">
    <property type="entry name" value="LRR_domain-containing"/>
</dbReference>
<comment type="caution">
    <text evidence="4">The sequence shown here is derived from an EMBL/GenBank/DDBJ whole genome shotgun (WGS) entry which is preliminary data.</text>
</comment>
<dbReference type="GO" id="GO:0005737">
    <property type="term" value="C:cytoplasm"/>
    <property type="evidence" value="ECO:0007669"/>
    <property type="project" value="TreeGrafter"/>
</dbReference>
<dbReference type="SUPFAM" id="SSF52058">
    <property type="entry name" value="L domain-like"/>
    <property type="match status" value="1"/>
</dbReference>
<dbReference type="PANTHER" id="PTHR48051">
    <property type="match status" value="1"/>
</dbReference>
<name>A0A368JGI5_9BACT</name>
<dbReference type="AlphaFoldDB" id="A0A368JGI5"/>
<dbReference type="Gene3D" id="3.80.10.10">
    <property type="entry name" value="Ribonuclease Inhibitor"/>
    <property type="match status" value="2"/>
</dbReference>
<protein>
    <submittedName>
        <fullName evidence="4">Leucine-rich repeat domain-containing protein</fullName>
    </submittedName>
</protein>
<evidence type="ECO:0000256" key="1">
    <source>
        <dbReference type="ARBA" id="ARBA00022614"/>
    </source>
</evidence>
<dbReference type="Pfam" id="PF13855">
    <property type="entry name" value="LRR_8"/>
    <property type="match status" value="1"/>
</dbReference>
<proteinExistence type="predicted"/>
<dbReference type="RefSeq" id="WP_114408891.1">
    <property type="nucleotide sequence ID" value="NZ_QOWE01000025.1"/>
</dbReference>
<sequence>MPNYLVILAGILITGTLSAQTICLTKPEHDAVAKKLAKEYVLAQTIIDPGFRTRQPGFRTVDEMEPSEKKWFELSEQFGKALNQMLKQANVLQDTTCYLIVNLYANPDGSLNRVFYEVGRNFSVMRSDSLATLRLKERIDPVLCPWFSTYRFPVTGDKPYRFSSALAIGKLPSKRKLRKGPGIMTTLAEAEKTARPDTVKNLVLNTLELKEVPEVIYRFPNLEILDLSVNSLSVIPEKVFLIPTLKQLNVSGNPLGNEGLHVARNKHLKILNIQSTKITAIPKAVTRNRRLESLWLGLNDFSGGINTAPFRRLRRLKDLNLYKAKLNVLPNQIRRLRRLEVLDLYYNNLRVLPERLCRLPRLQQLAISNNKLNTLPENLGRLRKLQVLYTHHNFLGSLPASLQKLYYLRILDVSHNAFVTVPDPVLTLPYLEELDLSHNRLTDLPSSLTRIQTLKKLFVRGNPVSEQKTVSANLIKQLEGNKTEVFY</sequence>
<reference evidence="4 5" key="1">
    <citation type="submission" date="2018-07" db="EMBL/GenBank/DDBJ databases">
        <title>Genome analysis of Larkinella rosea.</title>
        <authorList>
            <person name="Zhou Z."/>
            <person name="Wang G."/>
        </authorList>
    </citation>
    <scope>NUCLEOTIDE SEQUENCE [LARGE SCALE GENOMIC DNA]</scope>
    <source>
        <strain evidence="5">zzj9</strain>
    </source>
</reference>
<dbReference type="PANTHER" id="PTHR48051:SF46">
    <property type="entry name" value="LEUCINE RICH REPEAT-CONTAINING DOMAIN PROTEIN"/>
    <property type="match status" value="1"/>
</dbReference>
<evidence type="ECO:0000313" key="4">
    <source>
        <dbReference type="EMBL" id="RCR66642.1"/>
    </source>
</evidence>
<evidence type="ECO:0000256" key="2">
    <source>
        <dbReference type="ARBA" id="ARBA00022737"/>
    </source>
</evidence>
<dbReference type="InterPro" id="IPR055414">
    <property type="entry name" value="LRR_R13L4/SHOC2-like"/>
</dbReference>
<dbReference type="InterPro" id="IPR001611">
    <property type="entry name" value="Leu-rich_rpt"/>
</dbReference>
<dbReference type="PRINTS" id="PR00019">
    <property type="entry name" value="LEURICHRPT"/>
</dbReference>
<dbReference type="PROSITE" id="PS51450">
    <property type="entry name" value="LRR"/>
    <property type="match status" value="3"/>
</dbReference>
<dbReference type="OrthoDB" id="922532at2"/>
<dbReference type="InterPro" id="IPR032675">
    <property type="entry name" value="LRR_dom_sf"/>
</dbReference>
<evidence type="ECO:0000313" key="5">
    <source>
        <dbReference type="Proteomes" id="UP000253383"/>
    </source>
</evidence>
<organism evidence="4 5">
    <name type="scientific">Larkinella punicea</name>
    <dbReference type="NCBI Taxonomy" id="2315727"/>
    <lineage>
        <taxon>Bacteria</taxon>
        <taxon>Pseudomonadati</taxon>
        <taxon>Bacteroidota</taxon>
        <taxon>Cytophagia</taxon>
        <taxon>Cytophagales</taxon>
        <taxon>Spirosomataceae</taxon>
        <taxon>Larkinella</taxon>
    </lineage>
</organism>
<keyword evidence="1" id="KW-0433">Leucine-rich repeat</keyword>
<dbReference type="EMBL" id="QOWE01000025">
    <property type="protein sequence ID" value="RCR66642.1"/>
    <property type="molecule type" value="Genomic_DNA"/>
</dbReference>
<dbReference type="SMART" id="SM00369">
    <property type="entry name" value="LRR_TYP"/>
    <property type="match status" value="6"/>
</dbReference>
<dbReference type="Pfam" id="PF23598">
    <property type="entry name" value="LRR_14"/>
    <property type="match status" value="1"/>
</dbReference>
<keyword evidence="2" id="KW-0677">Repeat</keyword>
<evidence type="ECO:0000259" key="3">
    <source>
        <dbReference type="Pfam" id="PF23598"/>
    </source>
</evidence>
<dbReference type="Pfam" id="PF13516">
    <property type="entry name" value="LRR_6"/>
    <property type="match status" value="1"/>
</dbReference>
<gene>
    <name evidence="4" type="ORF">DUE52_25400</name>
</gene>
<feature type="domain" description="Disease resistance R13L4/SHOC-2-like LRR" evidence="3">
    <location>
        <begin position="302"/>
        <end position="392"/>
    </location>
</feature>
<dbReference type="SMART" id="SM00364">
    <property type="entry name" value="LRR_BAC"/>
    <property type="match status" value="7"/>
</dbReference>